<evidence type="ECO:0000313" key="3">
    <source>
        <dbReference type="Proteomes" id="UP001501352"/>
    </source>
</evidence>
<organism evidence="2 3">
    <name type="scientific">Brevundimonas kwangchunensis</name>
    <dbReference type="NCBI Taxonomy" id="322163"/>
    <lineage>
        <taxon>Bacteria</taxon>
        <taxon>Pseudomonadati</taxon>
        <taxon>Pseudomonadota</taxon>
        <taxon>Alphaproteobacteria</taxon>
        <taxon>Caulobacterales</taxon>
        <taxon>Caulobacteraceae</taxon>
        <taxon>Brevundimonas</taxon>
    </lineage>
</organism>
<feature type="transmembrane region" description="Helical" evidence="1">
    <location>
        <begin position="107"/>
        <end position="129"/>
    </location>
</feature>
<name>A0ABN1GZX0_9CAUL</name>
<comment type="caution">
    <text evidence="2">The sequence shown here is derived from an EMBL/GenBank/DDBJ whole genome shotgun (WGS) entry which is preliminary data.</text>
</comment>
<keyword evidence="3" id="KW-1185">Reference proteome</keyword>
<keyword evidence="1" id="KW-1133">Transmembrane helix</keyword>
<evidence type="ECO:0000313" key="2">
    <source>
        <dbReference type="EMBL" id="GAA0624898.1"/>
    </source>
</evidence>
<dbReference type="Proteomes" id="UP001501352">
    <property type="component" value="Unassembled WGS sequence"/>
</dbReference>
<dbReference type="RefSeq" id="WP_343793637.1">
    <property type="nucleotide sequence ID" value="NZ_BAAAGA010000005.1"/>
</dbReference>
<sequence length="135" mass="14943">MVQLFYQFWWLIFPVGFMLAGAFNSFLGYRRQKDALNLLRTYAEKGQEPPEALLKVLQRPLDDDPWTGGSASAPRQPANYWSLFGLFTALSAGFIGAGYYTDMDGGSGAFTIVAFVMGAVAVWALISALTTRKDR</sequence>
<keyword evidence="1" id="KW-0472">Membrane</keyword>
<reference evidence="2 3" key="1">
    <citation type="journal article" date="2019" name="Int. J. Syst. Evol. Microbiol.">
        <title>The Global Catalogue of Microorganisms (GCM) 10K type strain sequencing project: providing services to taxonomists for standard genome sequencing and annotation.</title>
        <authorList>
            <consortium name="The Broad Institute Genomics Platform"/>
            <consortium name="The Broad Institute Genome Sequencing Center for Infectious Disease"/>
            <person name="Wu L."/>
            <person name="Ma J."/>
        </authorList>
    </citation>
    <scope>NUCLEOTIDE SEQUENCE [LARGE SCALE GENOMIC DNA]</scope>
    <source>
        <strain evidence="2 3">JCM 12928</strain>
    </source>
</reference>
<protein>
    <submittedName>
        <fullName evidence="2">Uncharacterized protein</fullName>
    </submittedName>
</protein>
<proteinExistence type="predicted"/>
<evidence type="ECO:0000256" key="1">
    <source>
        <dbReference type="SAM" id="Phobius"/>
    </source>
</evidence>
<feature type="transmembrane region" description="Helical" evidence="1">
    <location>
        <begin position="80"/>
        <end position="101"/>
    </location>
</feature>
<accession>A0ABN1GZX0</accession>
<gene>
    <name evidence="2" type="ORF">GCM10009422_21740</name>
</gene>
<feature type="transmembrane region" description="Helical" evidence="1">
    <location>
        <begin position="6"/>
        <end position="27"/>
    </location>
</feature>
<dbReference type="EMBL" id="BAAAGA010000005">
    <property type="protein sequence ID" value="GAA0624898.1"/>
    <property type="molecule type" value="Genomic_DNA"/>
</dbReference>
<keyword evidence="1" id="KW-0812">Transmembrane</keyword>